<evidence type="ECO:0000313" key="2">
    <source>
        <dbReference type="EMBL" id="SHF53912.1"/>
    </source>
</evidence>
<accession>A0A1M5CHN1</accession>
<keyword evidence="1" id="KW-0472">Membrane</keyword>
<organism evidence="2 3">
    <name type="scientific">Cnuella takakiae</name>
    <dbReference type="NCBI Taxonomy" id="1302690"/>
    <lineage>
        <taxon>Bacteria</taxon>
        <taxon>Pseudomonadati</taxon>
        <taxon>Bacteroidota</taxon>
        <taxon>Chitinophagia</taxon>
        <taxon>Chitinophagales</taxon>
        <taxon>Chitinophagaceae</taxon>
        <taxon>Cnuella</taxon>
    </lineage>
</organism>
<dbReference type="OrthoDB" id="795005at2"/>
<feature type="transmembrane region" description="Helical" evidence="1">
    <location>
        <begin position="280"/>
        <end position="297"/>
    </location>
</feature>
<sequence>MKQNSRFFMPILSIKNSYRRTAILFLLMMAMLQSFSQRVSSVEIDGKQKKDWHFYPGRTSFVTVKLDSAVPAGAQLFVIYVDNIPVRKIYPIGPVAGTSLNYRFDFSTQAQLMEWKSFFHANDGANQLDGKIITVGLETGILLNSAVKVDVQLVKTNATGWAWGIGLILLAAFVYALFWTEIFREPTTIPGTPKTKFSLSRVQFGVWNILILFSAAFIYLYTGRLLAIPPQLLGLIGISGGQFILGWALARTPSGETLAKESSGNVVEDIGEGVHRFQNLLWSIALWIYFIQALLVTVDYPAIDANLLILTGFTVGLYAFGKAKETNTEARKLAKRKIDDSNQNI</sequence>
<reference evidence="2 3" key="1">
    <citation type="submission" date="2016-11" db="EMBL/GenBank/DDBJ databases">
        <authorList>
            <person name="Jaros S."/>
            <person name="Januszkiewicz K."/>
            <person name="Wedrychowicz H."/>
        </authorList>
    </citation>
    <scope>NUCLEOTIDE SEQUENCE [LARGE SCALE GENOMIC DNA]</scope>
    <source>
        <strain evidence="2 3">DSM 26897</strain>
    </source>
</reference>
<evidence type="ECO:0000313" key="3">
    <source>
        <dbReference type="Proteomes" id="UP000184368"/>
    </source>
</evidence>
<dbReference type="EMBL" id="FQUO01000009">
    <property type="protein sequence ID" value="SHF53912.1"/>
    <property type="molecule type" value="Genomic_DNA"/>
</dbReference>
<dbReference type="STRING" id="1302690.BUE76_07830"/>
<feature type="transmembrane region" description="Helical" evidence="1">
    <location>
        <begin position="161"/>
        <end position="183"/>
    </location>
</feature>
<dbReference type="AlphaFoldDB" id="A0A1M5CHN1"/>
<keyword evidence="1" id="KW-1133">Transmembrane helix</keyword>
<feature type="transmembrane region" description="Helical" evidence="1">
    <location>
        <begin position="303"/>
        <end position="321"/>
    </location>
</feature>
<dbReference type="Proteomes" id="UP000184368">
    <property type="component" value="Unassembled WGS sequence"/>
</dbReference>
<evidence type="ECO:0000256" key="1">
    <source>
        <dbReference type="SAM" id="Phobius"/>
    </source>
</evidence>
<feature type="transmembrane region" description="Helical" evidence="1">
    <location>
        <begin position="228"/>
        <end position="250"/>
    </location>
</feature>
<keyword evidence="3" id="KW-1185">Reference proteome</keyword>
<gene>
    <name evidence="2" type="ORF">SAMN05444008_10967</name>
</gene>
<feature type="transmembrane region" description="Helical" evidence="1">
    <location>
        <begin position="204"/>
        <end position="222"/>
    </location>
</feature>
<keyword evidence="1" id="KW-0812">Transmembrane</keyword>
<protein>
    <submittedName>
        <fullName evidence="2">Uncharacterized protein</fullName>
    </submittedName>
</protein>
<name>A0A1M5CHN1_9BACT</name>
<proteinExistence type="predicted"/>
<dbReference type="RefSeq" id="WP_143157315.1">
    <property type="nucleotide sequence ID" value="NZ_FQUO01000009.1"/>
</dbReference>